<keyword evidence="3 5" id="KW-1133">Transmembrane helix</keyword>
<evidence type="ECO:0000256" key="4">
    <source>
        <dbReference type="ARBA" id="ARBA00023136"/>
    </source>
</evidence>
<dbReference type="Proteomes" id="UP000231632">
    <property type="component" value="Unassembled WGS sequence"/>
</dbReference>
<dbReference type="AlphaFoldDB" id="A0A1L8CQY7"/>
<evidence type="ECO:0000256" key="5">
    <source>
        <dbReference type="SAM" id="Phobius"/>
    </source>
</evidence>
<proteinExistence type="predicted"/>
<dbReference type="EMBL" id="BDFD01000023">
    <property type="protein sequence ID" value="GAV21229.1"/>
    <property type="molecule type" value="Genomic_DNA"/>
</dbReference>
<evidence type="ECO:0000256" key="2">
    <source>
        <dbReference type="ARBA" id="ARBA00022692"/>
    </source>
</evidence>
<keyword evidence="7" id="KW-1185">Reference proteome</keyword>
<sequence>MGGQFWVLIDSHPMYTGFITMLLCLPLALGSWWTLPLALLISLSFLIRIFFEEKTLHAELNGYTDYSERVRYRLVPGVW</sequence>
<evidence type="ECO:0000313" key="7">
    <source>
        <dbReference type="Proteomes" id="UP000231632"/>
    </source>
</evidence>
<reference evidence="6 7" key="1">
    <citation type="journal article" date="2017" name="Arch. Microbiol.">
        <title>Mariprofundus micogutta sp. nov., a novel iron-oxidizing zetaproteobacterium isolated from a deep-sea hydrothermal field at the Bayonnaise knoll of the Izu-Ogasawara arc, and a description of Mariprofundales ord. nov. and Zetaproteobacteria classis nov.</title>
        <authorList>
            <person name="Makita H."/>
            <person name="Tanaka E."/>
            <person name="Mitsunobu S."/>
            <person name="Miyazaki M."/>
            <person name="Nunoura T."/>
            <person name="Uematsu K."/>
            <person name="Takaki Y."/>
            <person name="Nishi S."/>
            <person name="Shimamura S."/>
            <person name="Takai K."/>
        </authorList>
    </citation>
    <scope>NUCLEOTIDE SEQUENCE [LARGE SCALE GENOMIC DNA]</scope>
    <source>
        <strain evidence="6 7">ET2</strain>
    </source>
</reference>
<dbReference type="PANTHER" id="PTHR43847:SF1">
    <property type="entry name" value="BLL3993 PROTEIN"/>
    <property type="match status" value="1"/>
</dbReference>
<dbReference type="Gene3D" id="1.20.120.1630">
    <property type="match status" value="1"/>
</dbReference>
<evidence type="ECO:0000313" key="6">
    <source>
        <dbReference type="EMBL" id="GAV21229.1"/>
    </source>
</evidence>
<dbReference type="Pfam" id="PF04191">
    <property type="entry name" value="PEMT"/>
    <property type="match status" value="1"/>
</dbReference>
<comment type="caution">
    <text evidence="6">The sequence shown here is derived from an EMBL/GenBank/DDBJ whole genome shotgun (WGS) entry which is preliminary data.</text>
</comment>
<name>A0A1L8CQY7_9PROT</name>
<evidence type="ECO:0008006" key="8">
    <source>
        <dbReference type="Google" id="ProtNLM"/>
    </source>
</evidence>
<dbReference type="PANTHER" id="PTHR43847">
    <property type="entry name" value="BLL3993 PROTEIN"/>
    <property type="match status" value="1"/>
</dbReference>
<comment type="subcellular location">
    <subcellularLocation>
        <location evidence="1">Endomembrane system</location>
        <topology evidence="1">Multi-pass membrane protein</topology>
    </subcellularLocation>
</comment>
<feature type="transmembrane region" description="Helical" evidence="5">
    <location>
        <begin position="12"/>
        <end position="29"/>
    </location>
</feature>
<dbReference type="RefSeq" id="WP_072660529.1">
    <property type="nucleotide sequence ID" value="NZ_BDFD01000023.1"/>
</dbReference>
<dbReference type="InterPro" id="IPR052527">
    <property type="entry name" value="Metal_cation-efflux_comp"/>
</dbReference>
<dbReference type="InterPro" id="IPR007318">
    <property type="entry name" value="Phopholipid_MeTrfase"/>
</dbReference>
<organism evidence="6 7">
    <name type="scientific">Mariprofundus micogutta</name>
    <dbReference type="NCBI Taxonomy" id="1921010"/>
    <lineage>
        <taxon>Bacteria</taxon>
        <taxon>Pseudomonadati</taxon>
        <taxon>Pseudomonadota</taxon>
        <taxon>Candidatius Mariprofundia</taxon>
        <taxon>Mariprofundales</taxon>
        <taxon>Mariprofundaceae</taxon>
        <taxon>Mariprofundus</taxon>
    </lineage>
</organism>
<evidence type="ECO:0000256" key="3">
    <source>
        <dbReference type="ARBA" id="ARBA00022989"/>
    </source>
</evidence>
<keyword evidence="2 5" id="KW-0812">Transmembrane</keyword>
<accession>A0A1L8CQY7</accession>
<dbReference type="OrthoDB" id="5293276at2"/>
<gene>
    <name evidence="6" type="ORF">MMIC_P2211</name>
</gene>
<keyword evidence="4 5" id="KW-0472">Membrane</keyword>
<dbReference type="GO" id="GO:0012505">
    <property type="term" value="C:endomembrane system"/>
    <property type="evidence" value="ECO:0007669"/>
    <property type="project" value="UniProtKB-SubCell"/>
</dbReference>
<evidence type="ECO:0000256" key="1">
    <source>
        <dbReference type="ARBA" id="ARBA00004127"/>
    </source>
</evidence>
<protein>
    <recommendedName>
        <fullName evidence="8">Isoprenylcysteine carboxyl methyltransferase (ICMT) family protein</fullName>
    </recommendedName>
</protein>